<evidence type="ECO:0000313" key="3">
    <source>
        <dbReference type="Proteomes" id="UP000030645"/>
    </source>
</evidence>
<feature type="compositionally biased region" description="Basic and acidic residues" evidence="1">
    <location>
        <begin position="55"/>
        <end position="65"/>
    </location>
</feature>
<evidence type="ECO:0000256" key="1">
    <source>
        <dbReference type="SAM" id="MobiDB-lite"/>
    </source>
</evidence>
<organism evidence="2 3">
    <name type="scientific">Morus notabilis</name>
    <dbReference type="NCBI Taxonomy" id="981085"/>
    <lineage>
        <taxon>Eukaryota</taxon>
        <taxon>Viridiplantae</taxon>
        <taxon>Streptophyta</taxon>
        <taxon>Embryophyta</taxon>
        <taxon>Tracheophyta</taxon>
        <taxon>Spermatophyta</taxon>
        <taxon>Magnoliopsida</taxon>
        <taxon>eudicotyledons</taxon>
        <taxon>Gunneridae</taxon>
        <taxon>Pentapetalae</taxon>
        <taxon>rosids</taxon>
        <taxon>fabids</taxon>
        <taxon>Rosales</taxon>
        <taxon>Moraceae</taxon>
        <taxon>Moreae</taxon>
        <taxon>Morus</taxon>
    </lineage>
</organism>
<reference evidence="3" key="1">
    <citation type="submission" date="2013-01" db="EMBL/GenBank/DDBJ databases">
        <title>Draft Genome Sequence of a Mulberry Tree, Morus notabilis C.K. Schneid.</title>
        <authorList>
            <person name="He N."/>
            <person name="Zhao S."/>
        </authorList>
    </citation>
    <scope>NUCLEOTIDE SEQUENCE</scope>
</reference>
<name>W9RVN2_9ROSA</name>
<dbReference type="AlphaFoldDB" id="W9RVN2"/>
<feature type="compositionally biased region" description="Polar residues" evidence="1">
    <location>
        <begin position="67"/>
        <end position="76"/>
    </location>
</feature>
<protein>
    <submittedName>
        <fullName evidence="2">Uncharacterized protein</fullName>
    </submittedName>
</protein>
<sequence>MIVQHEAQPRRVANDHGEDRALYSEGQAHLPICRLHDAFTFSSVRNYEQQSSSSHMRDLADDGTHHQLCSRQNRTS</sequence>
<evidence type="ECO:0000313" key="2">
    <source>
        <dbReference type="EMBL" id="EXB98155.1"/>
    </source>
</evidence>
<proteinExistence type="predicted"/>
<gene>
    <name evidence="2" type="ORF">L484_008134</name>
</gene>
<accession>W9RVN2</accession>
<dbReference type="EMBL" id="KE345284">
    <property type="protein sequence ID" value="EXB98155.1"/>
    <property type="molecule type" value="Genomic_DNA"/>
</dbReference>
<dbReference type="Proteomes" id="UP000030645">
    <property type="component" value="Unassembled WGS sequence"/>
</dbReference>
<feature type="region of interest" description="Disordered" evidence="1">
    <location>
        <begin position="49"/>
        <end position="76"/>
    </location>
</feature>
<keyword evidence="3" id="KW-1185">Reference proteome</keyword>